<dbReference type="InterPro" id="IPR002401">
    <property type="entry name" value="Cyt_P450_E_grp-I"/>
</dbReference>
<keyword evidence="6 8" id="KW-0408">Iron</keyword>
<feature type="binding site" description="axial binding residue" evidence="8">
    <location>
        <position position="443"/>
    </location>
    <ligand>
        <name>heme</name>
        <dbReference type="ChEBI" id="CHEBI:30413"/>
    </ligand>
    <ligandPart>
        <name>Fe</name>
        <dbReference type="ChEBI" id="CHEBI:18248"/>
    </ligandPart>
</feature>
<dbReference type="SUPFAM" id="SSF48264">
    <property type="entry name" value="Cytochrome P450"/>
    <property type="match status" value="1"/>
</dbReference>
<keyword evidence="5" id="KW-0560">Oxidoreductase</keyword>
<dbReference type="AlphaFoldDB" id="A0A0H2R263"/>
<name>A0A0H2R263_9AGAM</name>
<dbReference type="Gene3D" id="1.10.630.10">
    <property type="entry name" value="Cytochrome P450"/>
    <property type="match status" value="1"/>
</dbReference>
<evidence type="ECO:0000256" key="8">
    <source>
        <dbReference type="PIRSR" id="PIRSR602401-1"/>
    </source>
</evidence>
<dbReference type="PANTHER" id="PTHR24305:SF187">
    <property type="entry name" value="P450, PUTATIVE (EUROFUNG)-RELATED"/>
    <property type="match status" value="1"/>
</dbReference>
<keyword evidence="4 8" id="KW-0479">Metal-binding</keyword>
<dbReference type="GO" id="GO:0004497">
    <property type="term" value="F:monooxygenase activity"/>
    <property type="evidence" value="ECO:0007669"/>
    <property type="project" value="UniProtKB-KW"/>
</dbReference>
<evidence type="ECO:0000256" key="6">
    <source>
        <dbReference type="ARBA" id="ARBA00023004"/>
    </source>
</evidence>
<dbReference type="PRINTS" id="PR00385">
    <property type="entry name" value="P450"/>
</dbReference>
<comment type="similarity">
    <text evidence="3">Belongs to the cytochrome P450 family.</text>
</comment>
<evidence type="ECO:0000313" key="10">
    <source>
        <dbReference type="Proteomes" id="UP000053477"/>
    </source>
</evidence>
<evidence type="ECO:0000256" key="2">
    <source>
        <dbReference type="ARBA" id="ARBA00005179"/>
    </source>
</evidence>
<evidence type="ECO:0000256" key="3">
    <source>
        <dbReference type="ARBA" id="ARBA00010617"/>
    </source>
</evidence>
<comment type="cofactor">
    <cofactor evidence="1 8">
        <name>heme</name>
        <dbReference type="ChEBI" id="CHEBI:30413"/>
    </cofactor>
</comment>
<dbReference type="PANTHER" id="PTHR24305">
    <property type="entry name" value="CYTOCHROME P450"/>
    <property type="match status" value="1"/>
</dbReference>
<dbReference type="STRING" id="27342.A0A0H2R263"/>
<dbReference type="GO" id="GO:0005506">
    <property type="term" value="F:iron ion binding"/>
    <property type="evidence" value="ECO:0007669"/>
    <property type="project" value="InterPro"/>
</dbReference>
<accession>A0A0H2R263</accession>
<proteinExistence type="inferred from homology"/>
<evidence type="ECO:0000256" key="5">
    <source>
        <dbReference type="ARBA" id="ARBA00023002"/>
    </source>
</evidence>
<dbReference type="EMBL" id="KQ086314">
    <property type="protein sequence ID" value="KLO05397.1"/>
    <property type="molecule type" value="Genomic_DNA"/>
</dbReference>
<dbReference type="InParanoid" id="A0A0H2R263"/>
<dbReference type="PRINTS" id="PR00463">
    <property type="entry name" value="EP450I"/>
</dbReference>
<dbReference type="InterPro" id="IPR050121">
    <property type="entry name" value="Cytochrome_P450_monoxygenase"/>
</dbReference>
<comment type="pathway">
    <text evidence="2">Secondary metabolite biosynthesis.</text>
</comment>
<dbReference type="GO" id="GO:0016705">
    <property type="term" value="F:oxidoreductase activity, acting on paired donors, with incorporation or reduction of molecular oxygen"/>
    <property type="evidence" value="ECO:0007669"/>
    <property type="project" value="InterPro"/>
</dbReference>
<evidence type="ECO:0000313" key="9">
    <source>
        <dbReference type="EMBL" id="KLO05397.1"/>
    </source>
</evidence>
<dbReference type="GO" id="GO:0020037">
    <property type="term" value="F:heme binding"/>
    <property type="evidence" value="ECO:0007669"/>
    <property type="project" value="InterPro"/>
</dbReference>
<keyword evidence="7" id="KW-0503">Monooxygenase</keyword>
<keyword evidence="10" id="KW-1185">Reference proteome</keyword>
<protein>
    <submittedName>
        <fullName evidence="9">Cytochrome P450</fullName>
    </submittedName>
</protein>
<evidence type="ECO:0000256" key="1">
    <source>
        <dbReference type="ARBA" id="ARBA00001971"/>
    </source>
</evidence>
<reference evidence="9 10" key="1">
    <citation type="submission" date="2015-04" db="EMBL/GenBank/DDBJ databases">
        <title>Complete genome sequence of Schizopora paradoxa KUC8140, a cosmopolitan wood degrader in East Asia.</title>
        <authorList>
            <consortium name="DOE Joint Genome Institute"/>
            <person name="Min B."/>
            <person name="Park H."/>
            <person name="Jang Y."/>
            <person name="Kim J.-J."/>
            <person name="Kim K.H."/>
            <person name="Pangilinan J."/>
            <person name="Lipzen A."/>
            <person name="Riley R."/>
            <person name="Grigoriev I.V."/>
            <person name="Spatafora J.W."/>
            <person name="Choi I.-G."/>
        </authorList>
    </citation>
    <scope>NUCLEOTIDE SEQUENCE [LARGE SCALE GENOMIC DNA]</scope>
    <source>
        <strain evidence="9 10">KUC8140</strain>
    </source>
</reference>
<keyword evidence="8" id="KW-0349">Heme</keyword>
<evidence type="ECO:0000256" key="4">
    <source>
        <dbReference type="ARBA" id="ARBA00022723"/>
    </source>
</evidence>
<dbReference type="Pfam" id="PF00067">
    <property type="entry name" value="p450"/>
    <property type="match status" value="1"/>
</dbReference>
<sequence>MWQLEFLNLQPSIIFKCYLEFYAFLSLSIISYRLSPFHRLYSFPGPLICRVTKLWVAYIAYSGQYHRYLKELHDTYGDFVRVGPEEVSVGNADGVLDVLGAAGLPKGRYYDYIKNKKGPKSLNVLPPEEHAKRRRLWNRGMSSESLAEYEGMIARRATQLMDKISKENGPINMIKWLDYFSFDFVGDMAFGGGFELLEAGCDRDGIVKIMEDSMVIGMIIAHLPWIGRSLGLLPFFFRRMYKLRIFGAKVATARVENGSGTKDLWYHLTDEAGLEKEKPSKANAISDGGLAINAGADTTARAIAFLIFLLLDNPICMDRVKAELDSVFPKGENVLETSKYASLTYLEACINETLRLYPPVPTNGSRRVPEGSGGHVVAGRYIPEGTEVYVSPYVLHRDSRNFFPHTNDFWPDRWLSPSISASTEARVHNTTAFIPFSFGPQNCVARNLARLEIRMIICLLLSRFDVILAEDFDKGAWLDSFCDYFVMRATRPLRVVLKGL</sequence>
<gene>
    <name evidence="9" type="ORF">SCHPADRAFT_839469</name>
</gene>
<dbReference type="InterPro" id="IPR036396">
    <property type="entry name" value="Cyt_P450_sf"/>
</dbReference>
<organism evidence="9 10">
    <name type="scientific">Schizopora paradoxa</name>
    <dbReference type="NCBI Taxonomy" id="27342"/>
    <lineage>
        <taxon>Eukaryota</taxon>
        <taxon>Fungi</taxon>
        <taxon>Dikarya</taxon>
        <taxon>Basidiomycota</taxon>
        <taxon>Agaricomycotina</taxon>
        <taxon>Agaricomycetes</taxon>
        <taxon>Hymenochaetales</taxon>
        <taxon>Schizoporaceae</taxon>
        <taxon>Schizopora</taxon>
    </lineage>
</organism>
<dbReference type="Proteomes" id="UP000053477">
    <property type="component" value="Unassembled WGS sequence"/>
</dbReference>
<evidence type="ECO:0000256" key="7">
    <source>
        <dbReference type="ARBA" id="ARBA00023033"/>
    </source>
</evidence>
<dbReference type="OrthoDB" id="6692864at2759"/>
<dbReference type="CDD" id="cd11061">
    <property type="entry name" value="CYP67-like"/>
    <property type="match status" value="1"/>
</dbReference>
<dbReference type="InterPro" id="IPR001128">
    <property type="entry name" value="Cyt_P450"/>
</dbReference>